<evidence type="ECO:0000256" key="2">
    <source>
        <dbReference type="ARBA" id="ARBA00004362"/>
    </source>
</evidence>
<dbReference type="GO" id="GO:0097621">
    <property type="term" value="F:monoamine oxidase activity"/>
    <property type="evidence" value="ECO:0007669"/>
    <property type="project" value="UniProtKB-EC"/>
</dbReference>
<dbReference type="Pfam" id="PF01593">
    <property type="entry name" value="Amino_oxidase"/>
    <property type="match status" value="1"/>
</dbReference>
<evidence type="ECO:0000256" key="10">
    <source>
        <dbReference type="RuleBase" id="RU362067"/>
    </source>
</evidence>
<dbReference type="InterPro" id="IPR036188">
    <property type="entry name" value="FAD/NAD-bd_sf"/>
</dbReference>
<dbReference type="PANTHER" id="PTHR43563:SF1">
    <property type="entry name" value="AMINE OXIDASE [FLAVIN-CONTAINING] B"/>
    <property type="match status" value="1"/>
</dbReference>
<proteinExistence type="inferred from homology"/>
<evidence type="ECO:0000259" key="11">
    <source>
        <dbReference type="Pfam" id="PF01593"/>
    </source>
</evidence>
<dbReference type="GO" id="GO:0005741">
    <property type="term" value="C:mitochondrial outer membrane"/>
    <property type="evidence" value="ECO:0007669"/>
    <property type="project" value="UniProtKB-SubCell"/>
</dbReference>
<keyword evidence="4 10" id="KW-0560">Oxidoreductase</keyword>
<dbReference type="EC" id="1.4.3.-" evidence="10"/>
<feature type="domain" description="Amine oxidase" evidence="11">
    <location>
        <begin position="10"/>
        <end position="75"/>
    </location>
</feature>
<sequence length="161" mass="17092">MLSSRCILKRKNWLEEQYSGGCYVSTFPTGVISKYGRTIREPFGRVYFAGTETATSWPGYMNGAVQAGERAAREVSALRCSLGAFADLRFSVRASTLAKVGTLTPPGARAEPFELVFLERHPPHVLLVAAVGTAGVCAMAGAAAYGIWRAATAGGLACSRP</sequence>
<dbReference type="Gene3D" id="3.90.660.10">
    <property type="match status" value="1"/>
</dbReference>
<comment type="function">
    <text evidence="5">Catalyzes the oxidative deamination of primary and some secondary amines such as neurotransmitters, and exogenous amines including the tertiary amine, neurotoxin 1-methyl-4-phenyl-1,2,3,6-tetrahydropyridine (MPTP), with concomitant reduction of oxygen to hydrogen peroxide and participates in the metabolism of neuroactive and vasoactive amines in the central nervous system and peripheral tissues. Preferentially degrades benzylamine and phenylethylamine.</text>
</comment>
<evidence type="ECO:0000256" key="1">
    <source>
        <dbReference type="ARBA" id="ARBA00001974"/>
    </source>
</evidence>
<comment type="similarity">
    <text evidence="3 10">Belongs to the flavin monoamine oxidase family.</text>
</comment>
<keyword evidence="10" id="KW-0285">Flavoprotein</keyword>
<protein>
    <recommendedName>
        <fullName evidence="10">Amine oxidase</fullName>
        <ecNumber evidence="10">1.4.3.-</ecNumber>
    </recommendedName>
</protein>
<dbReference type="EMBL" id="JABSTR010000008">
    <property type="protein sequence ID" value="KAH9378500.1"/>
    <property type="molecule type" value="Genomic_DNA"/>
</dbReference>
<keyword evidence="13" id="KW-1185">Reference proteome</keyword>
<keyword evidence="10" id="KW-0472">Membrane</keyword>
<dbReference type="InterPro" id="IPR050703">
    <property type="entry name" value="Flavin_MAO"/>
</dbReference>
<comment type="cofactor">
    <cofactor evidence="1 10">
        <name>FAD</name>
        <dbReference type="ChEBI" id="CHEBI:57692"/>
    </cofactor>
</comment>
<evidence type="ECO:0000256" key="7">
    <source>
        <dbReference type="ARBA" id="ARBA00049354"/>
    </source>
</evidence>
<keyword evidence="10" id="KW-0274">FAD</keyword>
<gene>
    <name evidence="12" type="ORF">HPB48_022206</name>
</gene>
<comment type="caution">
    <text evidence="12">The sequence shown here is derived from an EMBL/GenBank/DDBJ whole genome shotgun (WGS) entry which is preliminary data.</text>
</comment>
<dbReference type="OrthoDB" id="337104at2759"/>
<feature type="transmembrane region" description="Helical" evidence="10">
    <location>
        <begin position="125"/>
        <end position="148"/>
    </location>
</feature>
<organism evidence="12 13">
    <name type="scientific">Haemaphysalis longicornis</name>
    <name type="common">Bush tick</name>
    <dbReference type="NCBI Taxonomy" id="44386"/>
    <lineage>
        <taxon>Eukaryota</taxon>
        <taxon>Metazoa</taxon>
        <taxon>Ecdysozoa</taxon>
        <taxon>Arthropoda</taxon>
        <taxon>Chelicerata</taxon>
        <taxon>Arachnida</taxon>
        <taxon>Acari</taxon>
        <taxon>Parasitiformes</taxon>
        <taxon>Ixodida</taxon>
        <taxon>Ixodoidea</taxon>
        <taxon>Ixodidae</taxon>
        <taxon>Haemaphysalinae</taxon>
        <taxon>Haemaphysalis</taxon>
    </lineage>
</organism>
<dbReference type="InterPro" id="IPR002937">
    <property type="entry name" value="Amino_oxidase"/>
</dbReference>
<comment type="catalytic activity">
    <reaction evidence="7">
        <text>benzylamine + O2 + H2O = benzaldehyde + H2O2 + NH4(+)</text>
        <dbReference type="Rhea" id="RHEA:59424"/>
        <dbReference type="ChEBI" id="CHEBI:15377"/>
        <dbReference type="ChEBI" id="CHEBI:15379"/>
        <dbReference type="ChEBI" id="CHEBI:16240"/>
        <dbReference type="ChEBI" id="CHEBI:17169"/>
        <dbReference type="ChEBI" id="CHEBI:28938"/>
        <dbReference type="ChEBI" id="CHEBI:225238"/>
    </reaction>
    <physiologicalReaction direction="left-to-right" evidence="7">
        <dbReference type="Rhea" id="RHEA:59425"/>
    </physiologicalReaction>
</comment>
<evidence type="ECO:0000256" key="6">
    <source>
        <dbReference type="ARBA" id="ARBA00048448"/>
    </source>
</evidence>
<evidence type="ECO:0000256" key="9">
    <source>
        <dbReference type="PIRSR" id="PIRSR601613-1"/>
    </source>
</evidence>
<evidence type="ECO:0000313" key="12">
    <source>
        <dbReference type="EMBL" id="KAH9378500.1"/>
    </source>
</evidence>
<dbReference type="PRINTS" id="PR00757">
    <property type="entry name" value="AMINEOXDASEF"/>
</dbReference>
<feature type="binding site" evidence="9">
    <location>
        <position position="52"/>
    </location>
    <ligand>
        <name>FAD</name>
        <dbReference type="ChEBI" id="CHEBI:57692"/>
    </ligand>
</feature>
<dbReference type="Proteomes" id="UP000821853">
    <property type="component" value="Unassembled WGS sequence"/>
</dbReference>
<dbReference type="PANTHER" id="PTHR43563">
    <property type="entry name" value="AMINE OXIDASE"/>
    <property type="match status" value="1"/>
</dbReference>
<accession>A0A9J6GW77</accession>
<reference evidence="12 13" key="1">
    <citation type="journal article" date="2020" name="Cell">
        <title>Large-Scale Comparative Analyses of Tick Genomes Elucidate Their Genetic Diversity and Vector Capacities.</title>
        <authorList>
            <consortium name="Tick Genome and Microbiome Consortium (TIGMIC)"/>
            <person name="Jia N."/>
            <person name="Wang J."/>
            <person name="Shi W."/>
            <person name="Du L."/>
            <person name="Sun Y."/>
            <person name="Zhan W."/>
            <person name="Jiang J.F."/>
            <person name="Wang Q."/>
            <person name="Zhang B."/>
            <person name="Ji P."/>
            <person name="Bell-Sakyi L."/>
            <person name="Cui X.M."/>
            <person name="Yuan T.T."/>
            <person name="Jiang B.G."/>
            <person name="Yang W.F."/>
            <person name="Lam T.T."/>
            <person name="Chang Q.C."/>
            <person name="Ding S.J."/>
            <person name="Wang X.J."/>
            <person name="Zhu J.G."/>
            <person name="Ruan X.D."/>
            <person name="Zhao L."/>
            <person name="Wei J.T."/>
            <person name="Ye R.Z."/>
            <person name="Que T.C."/>
            <person name="Du C.H."/>
            <person name="Zhou Y.H."/>
            <person name="Cheng J.X."/>
            <person name="Dai P.F."/>
            <person name="Guo W.B."/>
            <person name="Han X.H."/>
            <person name="Huang E.J."/>
            <person name="Li L.F."/>
            <person name="Wei W."/>
            <person name="Gao Y.C."/>
            <person name="Liu J.Z."/>
            <person name="Shao H.Z."/>
            <person name="Wang X."/>
            <person name="Wang C.C."/>
            <person name="Yang T.C."/>
            <person name="Huo Q.B."/>
            <person name="Li W."/>
            <person name="Chen H.Y."/>
            <person name="Chen S.E."/>
            <person name="Zhou L.G."/>
            <person name="Ni X.B."/>
            <person name="Tian J.H."/>
            <person name="Sheng Y."/>
            <person name="Liu T."/>
            <person name="Pan Y.S."/>
            <person name="Xia L.Y."/>
            <person name="Li J."/>
            <person name="Zhao F."/>
            <person name="Cao W.C."/>
        </authorList>
    </citation>
    <scope>NUCLEOTIDE SEQUENCE [LARGE SCALE GENOMIC DNA]</scope>
    <source>
        <strain evidence="12">HaeL-2018</strain>
    </source>
</reference>
<dbReference type="Gene3D" id="3.50.50.60">
    <property type="entry name" value="FAD/NAD(P)-binding domain"/>
    <property type="match status" value="1"/>
</dbReference>
<keyword evidence="10" id="KW-0812">Transmembrane</keyword>
<comment type="catalytic activity">
    <reaction evidence="6">
        <text>a secondary aliphatic amine + O2 + H2O = a primary amine + an aldehyde + H2O2</text>
        <dbReference type="Rhea" id="RHEA:26414"/>
        <dbReference type="ChEBI" id="CHEBI:15377"/>
        <dbReference type="ChEBI" id="CHEBI:15379"/>
        <dbReference type="ChEBI" id="CHEBI:16240"/>
        <dbReference type="ChEBI" id="CHEBI:17478"/>
        <dbReference type="ChEBI" id="CHEBI:58855"/>
        <dbReference type="ChEBI" id="CHEBI:65296"/>
        <dbReference type="EC" id="1.4.3.4"/>
    </reaction>
</comment>
<comment type="subcellular location">
    <subcellularLocation>
        <location evidence="2">Mitochondrion outer membrane</location>
        <topology evidence="2">Single-pass type IV membrane protein</topology>
        <orientation evidence="2">Cytoplasmic side</orientation>
    </subcellularLocation>
</comment>
<comment type="catalytic activity">
    <reaction evidence="8">
        <text>N-acetylputrescine + O2 + H2O = 4-acetamidobutanal + H2O2 + NH4(+)</text>
        <dbReference type="Rhea" id="RHEA:70283"/>
        <dbReference type="ChEBI" id="CHEBI:7386"/>
        <dbReference type="ChEBI" id="CHEBI:15377"/>
        <dbReference type="ChEBI" id="CHEBI:15379"/>
        <dbReference type="ChEBI" id="CHEBI:16240"/>
        <dbReference type="ChEBI" id="CHEBI:28938"/>
        <dbReference type="ChEBI" id="CHEBI:58263"/>
    </reaction>
    <physiologicalReaction direction="left-to-right" evidence="8">
        <dbReference type="Rhea" id="RHEA:70284"/>
    </physiologicalReaction>
</comment>
<evidence type="ECO:0000256" key="4">
    <source>
        <dbReference type="ARBA" id="ARBA00023002"/>
    </source>
</evidence>
<dbReference type="GO" id="GO:0008131">
    <property type="term" value="F:primary methylamine oxidase activity"/>
    <property type="evidence" value="ECO:0007669"/>
    <property type="project" value="UniProtKB-ARBA"/>
</dbReference>
<evidence type="ECO:0000256" key="5">
    <source>
        <dbReference type="ARBA" id="ARBA00045409"/>
    </source>
</evidence>
<dbReference type="InterPro" id="IPR001613">
    <property type="entry name" value="Flavin_amine_oxidase"/>
</dbReference>
<dbReference type="SUPFAM" id="SSF51905">
    <property type="entry name" value="FAD/NAD(P)-binding domain"/>
    <property type="match status" value="1"/>
</dbReference>
<evidence type="ECO:0000256" key="8">
    <source>
        <dbReference type="ARBA" id="ARBA00049430"/>
    </source>
</evidence>
<evidence type="ECO:0000256" key="3">
    <source>
        <dbReference type="ARBA" id="ARBA00005995"/>
    </source>
</evidence>
<dbReference type="AlphaFoldDB" id="A0A9J6GW77"/>
<evidence type="ECO:0000313" key="13">
    <source>
        <dbReference type="Proteomes" id="UP000821853"/>
    </source>
</evidence>
<keyword evidence="10" id="KW-1133">Transmembrane helix</keyword>
<name>A0A9J6GW77_HAELO</name>
<dbReference type="VEuPathDB" id="VectorBase:HLOH_052896"/>